<name>D8QB97_SCHCM</name>
<feature type="domain" description="RING-type" evidence="8">
    <location>
        <begin position="517"/>
        <end position="556"/>
    </location>
</feature>
<evidence type="ECO:0000256" key="4">
    <source>
        <dbReference type="PROSITE-ProRule" id="PRU00175"/>
    </source>
</evidence>
<keyword evidence="2 4" id="KW-0863">Zinc-finger</keyword>
<feature type="coiled-coil region" evidence="5">
    <location>
        <begin position="844"/>
        <end position="885"/>
    </location>
</feature>
<sequence length="926" mass="103296">MPLSAECPVCLEDFRFPEDGVFFLTCGHGICARCSHLQQWTRCPTCRTYTFASIHPPQRIFVQLALHAAGASVEEPVAASSEVEVANRRTGQAIASGSGSRVQQLVEGTDQESGADAEEAFEALEELADVPHFDSTTKSTILRVAHILDRELRPSLTSLRVERAELRESRFSLLACVDQYKDRVLSLEGEQARLMGALDHAEVALRIAERRAKDRMEEVLTMRDALRLSGDNMDFWTERANELQREVQARQKTIERLKTENTDLALKLDDFKCGAPVTPLTDFLSSATILDILCFVVWPSLVVFLLTFVMSSATCRLCLQDVQFPARWLLFPICGHAVCESCANGSLAACPTCHASTLGHPLLRIIGVQVNDVPRQAEDSQLLKDKLRLLKALEESQVQQRKLQLELADARVTVQILRMDILLHEKRKLQEAARESATQDGGMPPGAANTEQCSTTVAVQRGLINWDEARRLWEGLKDEVIVLTPTLQASGVYLKEGRTLSTFVCAPIHTMALQAECSVCLEDVHFPEKWLVFPTCGHGFCEDCAIRSGTACPTCRARPIDQPQALLRLFNIRLKMPQVASSDEPIRLRVENARLMRETGRLIDELDDAQRRLHGRPAMVYQHAYGTMKVVDAFENIAEDKQVTKAKSIMLCLTMLTAECPVCFESFEFPKDGAFFPACGEVSLRPPVLAIKAYRRGRDLTGDAQSLTSATATTGSHGSGSSRGIEPNVIDEDEDKADSEAEQACNALQSVLECPSLDHALSAKIVVRDAYVAVLHFRMAHLRLQNHRHRVRADLELRGDRVAALEQDNARLSDLRELSGAMLRASEDLRRHKETALVICQADLMGTKDKVTSLTRKASRLEQEKTEQQRIVVQLKEQVQALTKANKDLHDFNELSLSFFHKLGMFTFFIIVLCIACAMFSAYRSR</sequence>
<keyword evidence="10" id="KW-1185">Reference proteome</keyword>
<feature type="domain" description="RING-type" evidence="8">
    <location>
        <begin position="315"/>
        <end position="354"/>
    </location>
</feature>
<evidence type="ECO:0000256" key="7">
    <source>
        <dbReference type="SAM" id="Phobius"/>
    </source>
</evidence>
<dbReference type="InterPro" id="IPR017907">
    <property type="entry name" value="Znf_RING_CS"/>
</dbReference>
<dbReference type="SUPFAM" id="SSF57850">
    <property type="entry name" value="RING/U-box"/>
    <property type="match status" value="3"/>
</dbReference>
<feature type="non-terminal residue" evidence="9">
    <location>
        <position position="926"/>
    </location>
</feature>
<dbReference type="Proteomes" id="UP000007431">
    <property type="component" value="Unassembled WGS sequence"/>
</dbReference>
<dbReference type="Gene3D" id="3.30.40.10">
    <property type="entry name" value="Zinc/RING finger domain, C3HC4 (zinc finger)"/>
    <property type="match status" value="3"/>
</dbReference>
<evidence type="ECO:0000256" key="2">
    <source>
        <dbReference type="ARBA" id="ARBA00022771"/>
    </source>
</evidence>
<evidence type="ECO:0000313" key="10">
    <source>
        <dbReference type="Proteomes" id="UP000007431"/>
    </source>
</evidence>
<dbReference type="PROSITE" id="PS00518">
    <property type="entry name" value="ZF_RING_1"/>
    <property type="match status" value="2"/>
</dbReference>
<keyword evidence="7" id="KW-0812">Transmembrane</keyword>
<dbReference type="Pfam" id="PF14634">
    <property type="entry name" value="zf-RING_5"/>
    <property type="match status" value="1"/>
</dbReference>
<feature type="region of interest" description="Disordered" evidence="6">
    <location>
        <begin position="708"/>
        <end position="728"/>
    </location>
</feature>
<feature type="coiled-coil region" evidence="5">
    <location>
        <begin position="233"/>
        <end position="260"/>
    </location>
</feature>
<evidence type="ECO:0000313" key="9">
    <source>
        <dbReference type="EMBL" id="EFI94720.1"/>
    </source>
</evidence>
<keyword evidence="7" id="KW-0472">Membrane</keyword>
<dbReference type="GO" id="GO:0008270">
    <property type="term" value="F:zinc ion binding"/>
    <property type="evidence" value="ECO:0007669"/>
    <property type="project" value="UniProtKB-KW"/>
</dbReference>
<feature type="domain" description="RING-type" evidence="8">
    <location>
        <begin position="7"/>
        <end position="47"/>
    </location>
</feature>
<dbReference type="HOGENOM" id="CLU_315501_0_0_1"/>
<dbReference type="SMART" id="SM00184">
    <property type="entry name" value="RING"/>
    <property type="match status" value="3"/>
</dbReference>
<organism evidence="10">
    <name type="scientific">Schizophyllum commune (strain H4-8 / FGSC 9210)</name>
    <name type="common">Split gill fungus</name>
    <dbReference type="NCBI Taxonomy" id="578458"/>
    <lineage>
        <taxon>Eukaryota</taxon>
        <taxon>Fungi</taxon>
        <taxon>Dikarya</taxon>
        <taxon>Basidiomycota</taxon>
        <taxon>Agaricomycotina</taxon>
        <taxon>Agaricomycetes</taxon>
        <taxon>Agaricomycetidae</taxon>
        <taxon>Agaricales</taxon>
        <taxon>Schizophyllaceae</taxon>
        <taxon>Schizophyllum</taxon>
    </lineage>
</organism>
<evidence type="ECO:0000256" key="5">
    <source>
        <dbReference type="SAM" id="Coils"/>
    </source>
</evidence>
<reference evidence="9 10" key="1">
    <citation type="journal article" date="2010" name="Nat. Biotechnol.">
        <title>Genome sequence of the model mushroom Schizophyllum commune.</title>
        <authorList>
            <person name="Ohm R.A."/>
            <person name="de Jong J.F."/>
            <person name="Lugones L.G."/>
            <person name="Aerts A."/>
            <person name="Kothe E."/>
            <person name="Stajich J.E."/>
            <person name="de Vries R.P."/>
            <person name="Record E."/>
            <person name="Levasseur A."/>
            <person name="Baker S.E."/>
            <person name="Bartholomew K.A."/>
            <person name="Coutinho P.M."/>
            <person name="Erdmann S."/>
            <person name="Fowler T.J."/>
            <person name="Gathman A.C."/>
            <person name="Lombard V."/>
            <person name="Henrissat B."/>
            <person name="Knabe N."/>
            <person name="Kuees U."/>
            <person name="Lilly W.W."/>
            <person name="Lindquist E."/>
            <person name="Lucas S."/>
            <person name="Magnuson J.K."/>
            <person name="Piumi F."/>
            <person name="Raudaskoski M."/>
            <person name="Salamov A."/>
            <person name="Schmutz J."/>
            <person name="Schwarze F.W.M.R."/>
            <person name="vanKuyk P.A."/>
            <person name="Horton J.S."/>
            <person name="Grigoriev I.V."/>
            <person name="Woesten H.A.B."/>
        </authorList>
    </citation>
    <scope>NUCLEOTIDE SEQUENCE [LARGE SCALE GENOMIC DNA]</scope>
    <source>
        <strain evidence="10">H4-8 / FGSC 9210</strain>
    </source>
</reference>
<evidence type="ECO:0000259" key="8">
    <source>
        <dbReference type="PROSITE" id="PS50089"/>
    </source>
</evidence>
<dbReference type="GO" id="GO:0016567">
    <property type="term" value="P:protein ubiquitination"/>
    <property type="evidence" value="ECO:0007669"/>
    <property type="project" value="InterPro"/>
</dbReference>
<dbReference type="InParanoid" id="D8QB97"/>
<accession>D8QB97</accession>
<protein>
    <recommendedName>
        <fullName evidence="8">RING-type domain-containing protein</fullName>
    </recommendedName>
</protein>
<evidence type="ECO:0000256" key="1">
    <source>
        <dbReference type="ARBA" id="ARBA00022723"/>
    </source>
</evidence>
<keyword evidence="3" id="KW-0862">Zinc</keyword>
<keyword evidence="5" id="KW-0175">Coiled coil</keyword>
<dbReference type="InterPro" id="IPR001841">
    <property type="entry name" value="Znf_RING"/>
</dbReference>
<evidence type="ECO:0000256" key="3">
    <source>
        <dbReference type="ARBA" id="ARBA00022833"/>
    </source>
</evidence>
<proteinExistence type="predicted"/>
<dbReference type="InterPro" id="IPR039398">
    <property type="entry name" value="Deltex_fam"/>
</dbReference>
<dbReference type="Pfam" id="PF13639">
    <property type="entry name" value="zf-RING_2"/>
    <property type="match status" value="1"/>
</dbReference>
<feature type="compositionally biased region" description="Low complexity" evidence="6">
    <location>
        <begin position="708"/>
        <end position="724"/>
    </location>
</feature>
<dbReference type="PROSITE" id="PS50089">
    <property type="entry name" value="ZF_RING_2"/>
    <property type="match status" value="3"/>
</dbReference>
<dbReference type="InterPro" id="IPR013083">
    <property type="entry name" value="Znf_RING/FYVE/PHD"/>
</dbReference>
<dbReference type="PANTHER" id="PTHR12622">
    <property type="entry name" value="DELTEX-RELATED"/>
    <property type="match status" value="1"/>
</dbReference>
<dbReference type="EMBL" id="GL377309">
    <property type="protein sequence ID" value="EFI94720.1"/>
    <property type="molecule type" value="Genomic_DNA"/>
</dbReference>
<gene>
    <name evidence="9" type="ORF">SCHCODRAFT_111164</name>
</gene>
<keyword evidence="1" id="KW-0479">Metal-binding</keyword>
<keyword evidence="7" id="KW-1133">Transmembrane helix</keyword>
<dbReference type="VEuPathDB" id="FungiDB:SCHCODRAFT_02584996"/>
<evidence type="ECO:0000256" key="6">
    <source>
        <dbReference type="SAM" id="MobiDB-lite"/>
    </source>
</evidence>
<dbReference type="AlphaFoldDB" id="D8QB97"/>
<feature type="transmembrane region" description="Helical" evidence="7">
    <location>
        <begin position="903"/>
        <end position="923"/>
    </location>
</feature>